<evidence type="ECO:0000256" key="1">
    <source>
        <dbReference type="SAM" id="SignalP"/>
    </source>
</evidence>
<dbReference type="Gene3D" id="3.40.50.1110">
    <property type="entry name" value="SGNH hydrolase"/>
    <property type="match status" value="1"/>
</dbReference>
<dbReference type="Proteomes" id="UP001174136">
    <property type="component" value="Unassembled WGS sequence"/>
</dbReference>
<organism evidence="2 3">
    <name type="scientific">Merluccius polli</name>
    <name type="common">Benguela hake</name>
    <name type="synonym">Merluccius cadenati</name>
    <dbReference type="NCBI Taxonomy" id="89951"/>
    <lineage>
        <taxon>Eukaryota</taxon>
        <taxon>Metazoa</taxon>
        <taxon>Chordata</taxon>
        <taxon>Craniata</taxon>
        <taxon>Vertebrata</taxon>
        <taxon>Euteleostomi</taxon>
        <taxon>Actinopterygii</taxon>
        <taxon>Neopterygii</taxon>
        <taxon>Teleostei</taxon>
        <taxon>Neoteleostei</taxon>
        <taxon>Acanthomorphata</taxon>
        <taxon>Zeiogadaria</taxon>
        <taxon>Gadariae</taxon>
        <taxon>Gadiformes</taxon>
        <taxon>Gadoidei</taxon>
        <taxon>Merlucciidae</taxon>
        <taxon>Merluccius</taxon>
    </lineage>
</organism>
<dbReference type="EMBL" id="JAOPHQ010005372">
    <property type="protein sequence ID" value="KAK0135925.1"/>
    <property type="molecule type" value="Genomic_DNA"/>
</dbReference>
<evidence type="ECO:0000313" key="3">
    <source>
        <dbReference type="Proteomes" id="UP001174136"/>
    </source>
</evidence>
<feature type="signal peptide" evidence="1">
    <location>
        <begin position="1"/>
        <end position="24"/>
    </location>
</feature>
<feature type="chain" id="PRO_5041213726" description="SGNH hydrolase-type esterase domain-containing protein" evidence="1">
    <location>
        <begin position="25"/>
        <end position="328"/>
    </location>
</feature>
<gene>
    <name evidence="2" type="ORF">N1851_028203</name>
</gene>
<comment type="caution">
    <text evidence="2">The sequence shown here is derived from an EMBL/GenBank/DDBJ whole genome shotgun (WGS) entry which is preliminary data.</text>
</comment>
<reference evidence="2" key="1">
    <citation type="journal article" date="2023" name="Front. Mar. Sci.">
        <title>A new Merluccius polli reference genome to investigate the effects of global change in West African waters.</title>
        <authorList>
            <person name="Mateo J.L."/>
            <person name="Blanco-Fernandez C."/>
            <person name="Garcia-Vazquez E."/>
            <person name="Machado-Schiaffino G."/>
        </authorList>
    </citation>
    <scope>NUCLEOTIDE SEQUENCE</scope>
    <source>
        <strain evidence="2">C29</strain>
        <tissue evidence="2">Fin</tissue>
    </source>
</reference>
<evidence type="ECO:0000313" key="2">
    <source>
        <dbReference type="EMBL" id="KAK0135925.1"/>
    </source>
</evidence>
<accession>A0AA47M962</accession>
<dbReference type="CDD" id="cd00229">
    <property type="entry name" value="SGNH_hydrolase"/>
    <property type="match status" value="1"/>
</dbReference>
<keyword evidence="1" id="KW-0732">Signal</keyword>
<dbReference type="InterPro" id="IPR036514">
    <property type="entry name" value="SGNH_hydro_sf"/>
</dbReference>
<keyword evidence="3" id="KW-1185">Reference proteome</keyword>
<dbReference type="SUPFAM" id="SSF52266">
    <property type="entry name" value="SGNH hydrolase"/>
    <property type="match status" value="2"/>
</dbReference>
<evidence type="ECO:0008006" key="4">
    <source>
        <dbReference type="Google" id="ProtNLM"/>
    </source>
</evidence>
<name>A0AA47M962_MERPO</name>
<protein>
    <recommendedName>
        <fullName evidence="4">SGNH hydrolase-type esterase domain-containing protein</fullName>
    </recommendedName>
</protein>
<proteinExistence type="predicted"/>
<dbReference type="AlphaFoldDB" id="A0AA47M962"/>
<sequence>MAFMLKKLCLLQFVLIVGDSHLRAIVDGVVQMPEEPFSFGVMSTPGAAASVLRTEVLNAVLPRVPDAVCLLAPSNNLTASRTVDEASVDYVNLLRTIRSRWPNVFVVDFPPCLNCEVSCQDLLRQKYHRVSARMGGGTGYRVNKWPVSRFTGRSHKLVVPPESPDKKFVLIVGDSHLRAIVDGVVQMPEEPFSFGFMSTPGAAASVLRTEVLNAVLPRVPDAVCLLAPSNNLTASRTVDEASVDYVNLLRSIRSRWPNVFVVDFPPRLNCEVSRQDLLRQEYHRVSARMGVKYFSAEEYFPHTQLELWSRDGVHLSDDRGMGILAQLL</sequence>